<proteinExistence type="predicted"/>
<evidence type="ECO:0000313" key="3">
    <source>
        <dbReference type="Proteomes" id="UP000643554"/>
    </source>
</evidence>
<dbReference type="EMBL" id="DQUI01000087">
    <property type="protein sequence ID" value="HIP84885.1"/>
    <property type="molecule type" value="Genomic_DNA"/>
</dbReference>
<protein>
    <submittedName>
        <fullName evidence="1">DUF3236 domain-containing protein</fullName>
    </submittedName>
</protein>
<dbReference type="PIRSF" id="PIRSF005018">
    <property type="entry name" value="UCP005018"/>
    <property type="match status" value="1"/>
</dbReference>
<evidence type="ECO:0000313" key="1">
    <source>
        <dbReference type="EMBL" id="HIP84885.1"/>
    </source>
</evidence>
<dbReference type="InterPro" id="IPR010254">
    <property type="entry name" value="B12-dep_deHydtase_bsu"/>
</dbReference>
<dbReference type="Gene3D" id="1.10.287.470">
    <property type="entry name" value="Helix hairpin bin"/>
    <property type="match status" value="1"/>
</dbReference>
<dbReference type="Proteomes" id="UP000618343">
    <property type="component" value="Unassembled WGS sequence"/>
</dbReference>
<dbReference type="Gene3D" id="3.40.50.10150">
    <property type="entry name" value="B12-dependent dehydatase associated subunit"/>
    <property type="match status" value="1"/>
</dbReference>
<accession>A0A832ZC82</accession>
<name>A0A832ZC82_9EURY</name>
<dbReference type="Proteomes" id="UP000643554">
    <property type="component" value="Unassembled WGS sequence"/>
</dbReference>
<gene>
    <name evidence="1" type="ORF">EYH15_05290</name>
    <name evidence="2" type="ORF">EYH21_02395</name>
</gene>
<dbReference type="Pfam" id="PF11576">
    <property type="entry name" value="HcgB"/>
    <property type="match status" value="1"/>
</dbReference>
<evidence type="ECO:0000313" key="2">
    <source>
        <dbReference type="EMBL" id="HIP91132.1"/>
    </source>
</evidence>
<dbReference type="EMBL" id="DQUO01000025">
    <property type="protein sequence ID" value="HIP91132.1"/>
    <property type="molecule type" value="Genomic_DNA"/>
</dbReference>
<sequence>MNILESCILKAYLESSRGERKGDKWEEVEAIRSYILNVKKIVVATKNLNKYKVIREVLLKEVYKEREVEISRIEVPTEAADLTRMPALNKGLIAVDTTDAQLVIARGRLGVPGSGSMLLIMDNKGRILSGSISPPSVIHRRSVEDVVREELLEALRRIGILGDSYEVRYNREC</sequence>
<organism evidence="1 3">
    <name type="scientific">Methanothermococcus okinawensis</name>
    <dbReference type="NCBI Taxonomy" id="155863"/>
    <lineage>
        <taxon>Archaea</taxon>
        <taxon>Methanobacteriati</taxon>
        <taxon>Methanobacteriota</taxon>
        <taxon>Methanomada group</taxon>
        <taxon>Methanococci</taxon>
        <taxon>Methanococcales</taxon>
        <taxon>Methanococcaceae</taxon>
        <taxon>Methanothermococcus</taxon>
    </lineage>
</organism>
<dbReference type="InterPro" id="IPR012019">
    <property type="entry name" value="HcgB"/>
</dbReference>
<comment type="caution">
    <text evidence="1">The sequence shown here is derived from an EMBL/GenBank/DDBJ whole genome shotgun (WGS) entry which is preliminary data.</text>
</comment>
<dbReference type="AlphaFoldDB" id="A0A832ZC82"/>
<reference evidence="1" key="1">
    <citation type="journal article" date="2020" name="ISME J.">
        <title>Gammaproteobacteria mediating utilization of methyl-, sulfur- and petroleum organic compounds in deep ocean hydrothermal plumes.</title>
        <authorList>
            <person name="Zhou Z."/>
            <person name="Liu Y."/>
            <person name="Pan J."/>
            <person name="Cron B.R."/>
            <person name="Toner B.M."/>
            <person name="Anantharaman K."/>
            <person name="Breier J.A."/>
            <person name="Dick G.J."/>
            <person name="Li M."/>
        </authorList>
    </citation>
    <scope>NUCLEOTIDE SEQUENCE</scope>
    <source>
        <strain evidence="1">SZUA-1453</strain>
        <strain evidence="2">SZUA-1471</strain>
    </source>
</reference>